<keyword evidence="3" id="KW-0067">ATP-binding</keyword>
<keyword evidence="6" id="KW-1185">Reference proteome</keyword>
<dbReference type="CDD" id="cd01129">
    <property type="entry name" value="PulE-GspE-like"/>
    <property type="match status" value="1"/>
</dbReference>
<dbReference type="PROSITE" id="PS00662">
    <property type="entry name" value="T2SP_E"/>
    <property type="match status" value="1"/>
</dbReference>
<evidence type="ECO:0000256" key="2">
    <source>
        <dbReference type="ARBA" id="ARBA00022741"/>
    </source>
</evidence>
<dbReference type="Gene3D" id="3.30.300.160">
    <property type="entry name" value="Type II secretion system, protein E, N-terminal domain"/>
    <property type="match status" value="1"/>
</dbReference>
<dbReference type="InterPro" id="IPR001482">
    <property type="entry name" value="T2SS/T4SS_dom"/>
</dbReference>
<dbReference type="Proteomes" id="UP000287798">
    <property type="component" value="Unassembled WGS sequence"/>
</dbReference>
<reference evidence="5 6" key="1">
    <citation type="journal article" date="2010" name="Int. J. Syst. Evol. Microbiol.">
        <title>Thiohalobacter thiocyanaticus gen. nov., sp. nov., a moderately halophilic, sulfur-oxidizing gammaproteobacterium from hypersaline lakes, that utilizes thiocyanate.</title>
        <authorList>
            <person name="Sorokin D.Y."/>
            <person name="Kovaleva O.L."/>
            <person name="Tourova T.P."/>
            <person name="Muyzer G."/>
        </authorList>
    </citation>
    <scope>NUCLEOTIDE SEQUENCE [LARGE SCALE GENOMIC DNA]</scope>
    <source>
        <strain evidence="5 6">Hrh1</strain>
    </source>
</reference>
<dbReference type="GO" id="GO:0016887">
    <property type="term" value="F:ATP hydrolysis activity"/>
    <property type="evidence" value="ECO:0007669"/>
    <property type="project" value="TreeGrafter"/>
</dbReference>
<comment type="similarity">
    <text evidence="1">Belongs to the GSP E family.</text>
</comment>
<dbReference type="GO" id="GO:0005886">
    <property type="term" value="C:plasma membrane"/>
    <property type="evidence" value="ECO:0007669"/>
    <property type="project" value="TreeGrafter"/>
</dbReference>
<dbReference type="OrthoDB" id="9804785at2"/>
<evidence type="ECO:0000259" key="4">
    <source>
        <dbReference type="PROSITE" id="PS00662"/>
    </source>
</evidence>
<organism evidence="5 6">
    <name type="scientific">Thiohalobacter thiocyanaticus</name>
    <dbReference type="NCBI Taxonomy" id="585455"/>
    <lineage>
        <taxon>Bacteria</taxon>
        <taxon>Pseudomonadati</taxon>
        <taxon>Pseudomonadota</taxon>
        <taxon>Gammaproteobacteria</taxon>
        <taxon>Thiohalobacterales</taxon>
        <taxon>Thiohalobacteraceae</taxon>
        <taxon>Thiohalobacter</taxon>
    </lineage>
</organism>
<dbReference type="Gene3D" id="3.40.50.300">
    <property type="entry name" value="P-loop containing nucleotide triphosphate hydrolases"/>
    <property type="match status" value="1"/>
</dbReference>
<dbReference type="AlphaFoldDB" id="A0A426QJQ4"/>
<dbReference type="SUPFAM" id="SSF160246">
    <property type="entry name" value="EspE N-terminal domain-like"/>
    <property type="match status" value="1"/>
</dbReference>
<protein>
    <submittedName>
        <fullName evidence="5">Type II/IV secretion system protein</fullName>
    </submittedName>
</protein>
<dbReference type="PANTHER" id="PTHR30258">
    <property type="entry name" value="TYPE II SECRETION SYSTEM PROTEIN GSPE-RELATED"/>
    <property type="match status" value="1"/>
</dbReference>
<dbReference type="SMART" id="SM00382">
    <property type="entry name" value="AAA"/>
    <property type="match status" value="1"/>
</dbReference>
<evidence type="ECO:0000256" key="3">
    <source>
        <dbReference type="ARBA" id="ARBA00022840"/>
    </source>
</evidence>
<dbReference type="GO" id="GO:0005524">
    <property type="term" value="F:ATP binding"/>
    <property type="evidence" value="ECO:0007669"/>
    <property type="project" value="UniProtKB-KW"/>
</dbReference>
<dbReference type="PANTHER" id="PTHR30258:SF29">
    <property type="entry name" value="MSHA PILUS ASSEMBLY ATPASE MSHE"/>
    <property type="match status" value="1"/>
</dbReference>
<dbReference type="SUPFAM" id="SSF52540">
    <property type="entry name" value="P-loop containing nucleoside triphosphate hydrolases"/>
    <property type="match status" value="1"/>
</dbReference>
<dbReference type="FunFam" id="3.40.50.300:FF:000398">
    <property type="entry name" value="Type IV pilus assembly ATPase PilB"/>
    <property type="match status" value="1"/>
</dbReference>
<dbReference type="InterPro" id="IPR027417">
    <property type="entry name" value="P-loop_NTPase"/>
</dbReference>
<dbReference type="Pfam" id="PF05157">
    <property type="entry name" value="MshEN"/>
    <property type="match status" value="1"/>
</dbReference>
<dbReference type="Gene3D" id="3.30.450.90">
    <property type="match status" value="1"/>
</dbReference>
<accession>A0A426QJQ4</accession>
<dbReference type="Pfam" id="PF00437">
    <property type="entry name" value="T2SSE"/>
    <property type="match status" value="1"/>
</dbReference>
<name>A0A426QJQ4_9GAMM</name>
<dbReference type="RefSeq" id="WP_125181344.1">
    <property type="nucleotide sequence ID" value="NZ_QZMU01000001.1"/>
</dbReference>
<gene>
    <name evidence="5" type="ORF">D6C00_08595</name>
</gene>
<keyword evidence="2" id="KW-0547">Nucleotide-binding</keyword>
<evidence type="ECO:0000313" key="6">
    <source>
        <dbReference type="Proteomes" id="UP000287798"/>
    </source>
</evidence>
<sequence length="566" mass="62712">MAAPKKVRIGDLLVEHRIISEAQLSAALAEQKKSGRKLGRVLIDHGYVQEDALLKLLSEQLDMPYIDLGTFELNPSVVQLLPETYARRYRALVLKETPTGLLVGMGDPTDIFAFDELARVLKRPLTLAVVKESDLLHAIDQMYEHGAQIRNLASEIGQDLSENAFDLGNLTAESSQSDAPVVKLLQTIFEDAVRAKASDIHIEPDEDVLRIRRRVDGVLHEQVMDEKRIAAALVSRLKLMAGGDISERRKPQDGRFTLKVQDTQIDVRMATVPTQNGEAAVLRLLDQDAGRFNLDDLGMPEAVLTSFRRQIHKPHGLVLVTGPTGSGKTTTLYAALGELNRPQKKIITVEDPVEIQMPRVNQVQVNPKIGLGFAEVLRTTLRLDPDIILVGEIRDQETGEIALRASLTGHLVLSTLHTNDAVSSAIRLIDMGLEPYLVASSVSAIVAQRLVRTLCEGCRTEHTPTAAEHAWLEALEGRDPTPVTFHEGTGCNRCNHTGYRGRTGVYEILELNSELIDALRQNDQSAFERICRAESRYRPLVHHALELAGQGRTSLEEVMRLTGWIE</sequence>
<dbReference type="InterPro" id="IPR007831">
    <property type="entry name" value="T2SS_GspE_N"/>
</dbReference>
<evidence type="ECO:0000313" key="5">
    <source>
        <dbReference type="EMBL" id="RRQ22002.1"/>
    </source>
</evidence>
<feature type="domain" description="Bacterial type II secretion system protein E" evidence="4">
    <location>
        <begin position="381"/>
        <end position="395"/>
    </location>
</feature>
<dbReference type="InterPro" id="IPR003593">
    <property type="entry name" value="AAA+_ATPase"/>
</dbReference>
<evidence type="ECO:0000256" key="1">
    <source>
        <dbReference type="ARBA" id="ARBA00006611"/>
    </source>
</evidence>
<comment type="caution">
    <text evidence="5">The sequence shown here is derived from an EMBL/GenBank/DDBJ whole genome shotgun (WGS) entry which is preliminary data.</text>
</comment>
<dbReference type="EMBL" id="QZMU01000001">
    <property type="protein sequence ID" value="RRQ22002.1"/>
    <property type="molecule type" value="Genomic_DNA"/>
</dbReference>
<proteinExistence type="inferred from homology"/>
<dbReference type="InterPro" id="IPR037257">
    <property type="entry name" value="T2SS_E_N_sf"/>
</dbReference>